<sequence length="130" mass="13939">MVRSKKKTGLGGWLFLALVLAAYGVTAAIDAEAASQALHFFAKVMGNVVPALVIVFFLLLAADLLLQPKWIRRNLGKEAGIRAWLLAAVGGVFASGPVYAWYALVLFLYLIAFSIVNGVLMAKLEDSTAL</sequence>
<reference evidence="3" key="1">
    <citation type="submission" date="2016-10" db="EMBL/GenBank/DDBJ databases">
        <authorList>
            <person name="Varghese N."/>
            <person name="Submissions S."/>
        </authorList>
    </citation>
    <scope>NUCLEOTIDE SEQUENCE [LARGE SCALE GENOMIC DNA]</scope>
    <source>
        <strain evidence="3">CGMCC 1.6775</strain>
    </source>
</reference>
<feature type="transmembrane region" description="Helical" evidence="1">
    <location>
        <begin position="37"/>
        <end position="62"/>
    </location>
</feature>
<organism evidence="2 3">
    <name type="scientific">Marinobacter pelagius</name>
    <dbReference type="NCBI Taxonomy" id="379482"/>
    <lineage>
        <taxon>Bacteria</taxon>
        <taxon>Pseudomonadati</taxon>
        <taxon>Pseudomonadota</taxon>
        <taxon>Gammaproteobacteria</taxon>
        <taxon>Pseudomonadales</taxon>
        <taxon>Marinobacteraceae</taxon>
        <taxon>Marinobacter</taxon>
    </lineage>
</organism>
<proteinExistence type="predicted"/>
<feature type="transmembrane region" description="Helical" evidence="1">
    <location>
        <begin position="106"/>
        <end position="124"/>
    </location>
</feature>
<evidence type="ECO:0000313" key="3">
    <source>
        <dbReference type="Proteomes" id="UP000199339"/>
    </source>
</evidence>
<feature type="transmembrane region" description="Helical" evidence="1">
    <location>
        <begin position="83"/>
        <end position="100"/>
    </location>
</feature>
<dbReference type="AlphaFoldDB" id="A0A1I4TAH2"/>
<name>A0A1I4TAH2_9GAMM</name>
<dbReference type="EMBL" id="FOUR01000002">
    <property type="protein sequence ID" value="SFM73712.1"/>
    <property type="molecule type" value="Genomic_DNA"/>
</dbReference>
<evidence type="ECO:0000313" key="2">
    <source>
        <dbReference type="EMBL" id="SFM73712.1"/>
    </source>
</evidence>
<accession>A0A1I4TAH2</accession>
<evidence type="ECO:0008006" key="4">
    <source>
        <dbReference type="Google" id="ProtNLM"/>
    </source>
</evidence>
<protein>
    <recommendedName>
        <fullName evidence="4">Permease</fullName>
    </recommendedName>
</protein>
<evidence type="ECO:0000256" key="1">
    <source>
        <dbReference type="SAM" id="Phobius"/>
    </source>
</evidence>
<keyword evidence="1" id="KW-0472">Membrane</keyword>
<keyword evidence="1" id="KW-0812">Transmembrane</keyword>
<dbReference type="OrthoDB" id="7063503at2"/>
<keyword evidence="3" id="KW-1185">Reference proteome</keyword>
<keyword evidence="1" id="KW-1133">Transmembrane helix</keyword>
<dbReference type="RefSeq" id="WP_091999828.1">
    <property type="nucleotide sequence ID" value="NZ_FOUR01000002.1"/>
</dbReference>
<dbReference type="Proteomes" id="UP000199339">
    <property type="component" value="Unassembled WGS sequence"/>
</dbReference>
<gene>
    <name evidence="2" type="ORF">SAMN04487961_1070</name>
</gene>